<organism evidence="4 5">
    <name type="scientific">Anaeromyxobacter oryzae</name>
    <dbReference type="NCBI Taxonomy" id="2918170"/>
    <lineage>
        <taxon>Bacteria</taxon>
        <taxon>Pseudomonadati</taxon>
        <taxon>Myxococcota</taxon>
        <taxon>Myxococcia</taxon>
        <taxon>Myxococcales</taxon>
        <taxon>Cystobacterineae</taxon>
        <taxon>Anaeromyxobacteraceae</taxon>
        <taxon>Anaeromyxobacter</taxon>
    </lineage>
</organism>
<proteinExistence type="predicted"/>
<dbReference type="SUPFAM" id="SSF88659">
    <property type="entry name" value="Sigma3 and sigma4 domains of RNA polymerase sigma factors"/>
    <property type="match status" value="1"/>
</dbReference>
<dbReference type="Pfam" id="PF04542">
    <property type="entry name" value="Sigma70_r2"/>
    <property type="match status" value="1"/>
</dbReference>
<dbReference type="PANTHER" id="PTHR30173:SF43">
    <property type="entry name" value="ECF RNA POLYMERASE SIGMA FACTOR SIGI-RELATED"/>
    <property type="match status" value="1"/>
</dbReference>
<dbReference type="InterPro" id="IPR036388">
    <property type="entry name" value="WH-like_DNA-bd_sf"/>
</dbReference>
<dbReference type="InterPro" id="IPR013325">
    <property type="entry name" value="RNA_pol_sigma_r2"/>
</dbReference>
<dbReference type="InterPro" id="IPR007627">
    <property type="entry name" value="RNA_pol_sigma70_r2"/>
</dbReference>
<dbReference type="Proteomes" id="UP001162891">
    <property type="component" value="Chromosome"/>
</dbReference>
<reference evidence="5" key="1">
    <citation type="journal article" date="2022" name="Int. J. Syst. Evol. Microbiol.">
        <title>Anaeromyxobacter oryzae sp. nov., Anaeromyxobacter diazotrophicus sp. nov. and Anaeromyxobacter paludicola sp. nov., isolated from paddy soils.</title>
        <authorList>
            <person name="Itoh H."/>
            <person name="Xu Z."/>
            <person name="Mise K."/>
            <person name="Masuda Y."/>
            <person name="Ushijima N."/>
            <person name="Hayakawa C."/>
            <person name="Shiratori Y."/>
            <person name="Senoo K."/>
        </authorList>
    </citation>
    <scope>NUCLEOTIDE SEQUENCE [LARGE SCALE GENOMIC DNA]</scope>
    <source>
        <strain evidence="5">Red232</strain>
    </source>
</reference>
<name>A0ABM7WTU8_9BACT</name>
<dbReference type="EMBL" id="AP025591">
    <property type="protein sequence ID" value="BDG02920.1"/>
    <property type="molecule type" value="Genomic_DNA"/>
</dbReference>
<dbReference type="SUPFAM" id="SSF88946">
    <property type="entry name" value="Sigma2 domain of RNA polymerase sigma factors"/>
    <property type="match status" value="1"/>
</dbReference>
<evidence type="ECO:0000313" key="4">
    <source>
        <dbReference type="EMBL" id="BDG02920.1"/>
    </source>
</evidence>
<dbReference type="InterPro" id="IPR014284">
    <property type="entry name" value="RNA_pol_sigma-70_dom"/>
</dbReference>
<dbReference type="Pfam" id="PF08281">
    <property type="entry name" value="Sigma70_r4_2"/>
    <property type="match status" value="1"/>
</dbReference>
<dbReference type="Gene3D" id="1.10.10.10">
    <property type="entry name" value="Winged helix-like DNA-binding domain superfamily/Winged helix DNA-binding domain"/>
    <property type="match status" value="1"/>
</dbReference>
<comment type="subunit">
    <text evidence="1">Interacts transiently with the RNA polymerase catalytic core formed by RpoA, RpoB, RpoC and RpoZ (2 alpha, 1 beta, 1 beta' and 1 omega subunit) to form the RNA polymerase holoenzyme that can initiate transcription.</text>
</comment>
<dbReference type="PANTHER" id="PTHR30173">
    <property type="entry name" value="SIGMA 19 FACTOR"/>
    <property type="match status" value="1"/>
</dbReference>
<keyword evidence="5" id="KW-1185">Reference proteome</keyword>
<evidence type="ECO:0000313" key="5">
    <source>
        <dbReference type="Proteomes" id="UP001162891"/>
    </source>
</evidence>
<feature type="domain" description="RNA polymerase sigma factor 70 region 4 type 2" evidence="3">
    <location>
        <begin position="110"/>
        <end position="162"/>
    </location>
</feature>
<sequence length="309" mass="34556">MAMSTRRQPGRVAAFEAARRDLAALAYRMLGDMGRAEDIVQEAWLRWEGHAGEAENPKAYLVTIVTRLCLNELQSARARREELRADRLPEPVDLEERDLSGVERLEQISMAFLVVLQRLKPAERAVLILHDVLDFEHQQIAALIDRSAPTCRKLLERARAHLDGARHMFFPNPEEHHRLLQAFLGAVSEGNVTALVELLAEDAVMITDGGPGGREAGGLRNLPRPLMGAARIAAFVLATAGRNSGALQLERRELNGQPAIVFWQDERPFAALLLAVKDGKIQRVFFHADPARLRFLRRRVETTTLSAPH</sequence>
<dbReference type="InterPro" id="IPR032710">
    <property type="entry name" value="NTF2-like_dom_sf"/>
</dbReference>
<dbReference type="Gene3D" id="3.10.450.50">
    <property type="match status" value="1"/>
</dbReference>
<dbReference type="InterPro" id="IPR052704">
    <property type="entry name" value="ECF_Sigma-70_Domain"/>
</dbReference>
<dbReference type="SUPFAM" id="SSF54427">
    <property type="entry name" value="NTF2-like"/>
    <property type="match status" value="1"/>
</dbReference>
<gene>
    <name evidence="4" type="ORF">AMOR_19160</name>
</gene>
<feature type="domain" description="RNA polymerase sigma-70 region 2" evidence="2">
    <location>
        <begin position="15"/>
        <end position="77"/>
    </location>
</feature>
<dbReference type="Gene3D" id="1.10.1740.10">
    <property type="match status" value="1"/>
</dbReference>
<accession>A0ABM7WTU8</accession>
<dbReference type="InterPro" id="IPR013324">
    <property type="entry name" value="RNA_pol_sigma_r3/r4-like"/>
</dbReference>
<dbReference type="InterPro" id="IPR013249">
    <property type="entry name" value="RNA_pol_sigma70_r4_t2"/>
</dbReference>
<evidence type="ECO:0000259" key="3">
    <source>
        <dbReference type="Pfam" id="PF08281"/>
    </source>
</evidence>
<protein>
    <submittedName>
        <fullName evidence="4">RNA polymerase sigma factor SigJ</fullName>
    </submittedName>
</protein>
<dbReference type="NCBIfam" id="TIGR02937">
    <property type="entry name" value="sigma70-ECF"/>
    <property type="match status" value="1"/>
</dbReference>
<evidence type="ECO:0000256" key="1">
    <source>
        <dbReference type="ARBA" id="ARBA00011344"/>
    </source>
</evidence>
<evidence type="ECO:0000259" key="2">
    <source>
        <dbReference type="Pfam" id="PF04542"/>
    </source>
</evidence>